<reference evidence="13 14" key="1">
    <citation type="journal article" date="2015" name="Genome Announc.">
        <title>Genome Sequence of Lactobacillus curieae CCTCC M 2011381T, a Novel Producer of Gamma-aminobutyric Acid.</title>
        <authorList>
            <person name="Wang Y."/>
            <person name="Wang Y."/>
            <person name="Lang C."/>
            <person name="Wei D."/>
            <person name="Xu P."/>
            <person name="Xie J."/>
        </authorList>
    </citation>
    <scope>NUCLEOTIDE SEQUENCE [LARGE SCALE GENOMIC DNA]</scope>
    <source>
        <strain evidence="13 14">CCTCC M 2011381</strain>
    </source>
</reference>
<dbReference type="KEGG" id="lcu:PL11_008635"/>
<dbReference type="SUPFAM" id="SSF56519">
    <property type="entry name" value="Penicillin binding protein dimerisation domain"/>
    <property type="match status" value="1"/>
</dbReference>
<dbReference type="GO" id="GO:0008658">
    <property type="term" value="F:penicillin binding"/>
    <property type="evidence" value="ECO:0007669"/>
    <property type="project" value="InterPro"/>
</dbReference>
<keyword evidence="4 10" id="KW-0812">Transmembrane</keyword>
<evidence type="ECO:0000313" key="14">
    <source>
        <dbReference type="Proteomes" id="UP000030361"/>
    </source>
</evidence>
<gene>
    <name evidence="13" type="ORF">PL11_008635</name>
</gene>
<keyword evidence="5" id="KW-0133">Cell shape</keyword>
<dbReference type="AlphaFoldDB" id="A0A1S6QK22"/>
<dbReference type="Proteomes" id="UP000030361">
    <property type="component" value="Chromosome"/>
</dbReference>
<evidence type="ECO:0000259" key="11">
    <source>
        <dbReference type="Pfam" id="PF00905"/>
    </source>
</evidence>
<keyword evidence="7 10" id="KW-1133">Transmembrane helix</keyword>
<evidence type="ECO:0000256" key="4">
    <source>
        <dbReference type="ARBA" id="ARBA00022692"/>
    </source>
</evidence>
<feature type="domain" description="Penicillin-binding protein dimerisation" evidence="12">
    <location>
        <begin position="67"/>
        <end position="301"/>
    </location>
</feature>
<evidence type="ECO:0000313" key="13">
    <source>
        <dbReference type="EMBL" id="AQW21978.1"/>
    </source>
</evidence>
<feature type="transmembrane region" description="Helical" evidence="10">
    <location>
        <begin position="21"/>
        <end position="43"/>
    </location>
</feature>
<evidence type="ECO:0000256" key="9">
    <source>
        <dbReference type="ARBA" id="ARBA00023316"/>
    </source>
</evidence>
<comment type="subcellular location">
    <subcellularLocation>
        <location evidence="1">Cell membrane</location>
        <topology evidence="1">Single-pass membrane protein</topology>
    </subcellularLocation>
</comment>
<evidence type="ECO:0000256" key="6">
    <source>
        <dbReference type="ARBA" id="ARBA00022984"/>
    </source>
</evidence>
<dbReference type="eggNOG" id="COG0768">
    <property type="taxonomic scope" value="Bacteria"/>
</dbReference>
<evidence type="ECO:0000256" key="1">
    <source>
        <dbReference type="ARBA" id="ARBA00004162"/>
    </source>
</evidence>
<dbReference type="Pfam" id="PF00905">
    <property type="entry name" value="Transpeptidase"/>
    <property type="match status" value="1"/>
</dbReference>
<dbReference type="Gene3D" id="1.10.10.1230">
    <property type="entry name" value="Penicillin-binding protein, N-terminal non-catalytic domain, head sub-domain"/>
    <property type="match status" value="1"/>
</dbReference>
<evidence type="ECO:0000256" key="2">
    <source>
        <dbReference type="ARBA" id="ARBA00007171"/>
    </source>
</evidence>
<evidence type="ECO:0000256" key="5">
    <source>
        <dbReference type="ARBA" id="ARBA00022960"/>
    </source>
</evidence>
<evidence type="ECO:0000256" key="7">
    <source>
        <dbReference type="ARBA" id="ARBA00022989"/>
    </source>
</evidence>
<dbReference type="GO" id="GO:0005886">
    <property type="term" value="C:plasma membrane"/>
    <property type="evidence" value="ECO:0007669"/>
    <property type="project" value="UniProtKB-SubCell"/>
</dbReference>
<dbReference type="PANTHER" id="PTHR30627:SF2">
    <property type="entry name" value="PEPTIDOGLYCAN D,D-TRANSPEPTIDASE MRDA"/>
    <property type="match status" value="1"/>
</dbReference>
<dbReference type="GO" id="GO:0009252">
    <property type="term" value="P:peptidoglycan biosynthetic process"/>
    <property type="evidence" value="ECO:0007669"/>
    <property type="project" value="UniProtKB-KW"/>
</dbReference>
<dbReference type="InterPro" id="IPR036138">
    <property type="entry name" value="PBP_dimer_sf"/>
</dbReference>
<dbReference type="GO" id="GO:0008360">
    <property type="term" value="P:regulation of cell shape"/>
    <property type="evidence" value="ECO:0007669"/>
    <property type="project" value="UniProtKB-KW"/>
</dbReference>
<dbReference type="Gene3D" id="3.40.710.10">
    <property type="entry name" value="DD-peptidase/beta-lactamase superfamily"/>
    <property type="match status" value="1"/>
</dbReference>
<dbReference type="GO" id="GO:0071555">
    <property type="term" value="P:cell wall organization"/>
    <property type="evidence" value="ECO:0007669"/>
    <property type="project" value="UniProtKB-KW"/>
</dbReference>
<dbReference type="SUPFAM" id="SSF56601">
    <property type="entry name" value="beta-lactamase/transpeptidase-like"/>
    <property type="match status" value="1"/>
</dbReference>
<dbReference type="InterPro" id="IPR005311">
    <property type="entry name" value="PBP_dimer"/>
</dbReference>
<feature type="domain" description="Penicillin-binding protein transpeptidase" evidence="11">
    <location>
        <begin position="343"/>
        <end position="667"/>
    </location>
</feature>
<organism evidence="13 14">
    <name type="scientific">Lentilactobacillus curieae</name>
    <dbReference type="NCBI Taxonomy" id="1138822"/>
    <lineage>
        <taxon>Bacteria</taxon>
        <taxon>Bacillati</taxon>
        <taxon>Bacillota</taxon>
        <taxon>Bacilli</taxon>
        <taxon>Lactobacillales</taxon>
        <taxon>Lactobacillaceae</taxon>
        <taxon>Lentilactobacillus</taxon>
    </lineage>
</organism>
<dbReference type="InterPro" id="IPR012338">
    <property type="entry name" value="Beta-lactam/transpept-like"/>
</dbReference>
<accession>A0A1S6QK22</accession>
<name>A0A1S6QK22_9LACO</name>
<keyword evidence="3" id="KW-1003">Cell membrane</keyword>
<evidence type="ECO:0000256" key="3">
    <source>
        <dbReference type="ARBA" id="ARBA00022475"/>
    </source>
</evidence>
<evidence type="ECO:0000259" key="12">
    <source>
        <dbReference type="Pfam" id="PF03717"/>
    </source>
</evidence>
<comment type="similarity">
    <text evidence="2">Belongs to the transpeptidase family.</text>
</comment>
<dbReference type="GO" id="GO:0071972">
    <property type="term" value="F:peptidoglycan L,D-transpeptidase activity"/>
    <property type="evidence" value="ECO:0007669"/>
    <property type="project" value="TreeGrafter"/>
</dbReference>
<keyword evidence="14" id="KW-1185">Reference proteome</keyword>
<evidence type="ECO:0000256" key="10">
    <source>
        <dbReference type="SAM" id="Phobius"/>
    </source>
</evidence>
<keyword evidence="9" id="KW-0961">Cell wall biogenesis/degradation</keyword>
<dbReference type="Gene3D" id="3.90.1310.10">
    <property type="entry name" value="Penicillin-binding protein 2a (Domain 2)"/>
    <property type="match status" value="1"/>
</dbReference>
<protein>
    <submittedName>
        <fullName evidence="13">Penicillin-binding protein</fullName>
    </submittedName>
</protein>
<keyword evidence="8 10" id="KW-0472">Membrane</keyword>
<dbReference type="PANTHER" id="PTHR30627">
    <property type="entry name" value="PEPTIDOGLYCAN D,D-TRANSPEPTIDASE"/>
    <property type="match status" value="1"/>
</dbReference>
<dbReference type="EMBL" id="CP018906">
    <property type="protein sequence ID" value="AQW21978.1"/>
    <property type="molecule type" value="Genomic_DNA"/>
</dbReference>
<sequence>MKLFKGKNKKNKSSKAASLPFRINIIFMVVGVLFIALLTRLGYLQVVNGAKMKAEANRSDTTVVSANTQRGMIYDSTGQVLVGNSAHQAITYTKGVNALSTDMYATAKKLAQFVKVQTGTLTERQLADYYLANNDNLKKVLEQIPNSAQYNDDAKYNKALAYVQSHKINFTASDKNAAEIFAKMSGAYQLSTVNIKDSGVTNTEIAQVGEHLSELEGVNIGTSWSRNYPVGQSIQGLTGTVSTEKAGLPSDRVNELLAQGYSRNDQVGQSYLEQKYEPVLRGSKSQTQVYLNSQNEITKEVKKYGGQKGDNLQLTINANFQKKLSSLVKSAEQGAGGYSTGTYAVVMNPNNGAIYGMAGVDRNPKTQKITSNDLGNINSSIVMGSVVKGAMVSGALQDGVITPTNSTMTDFPIHIGGVTKSSWFNKKGGANIAVDAAGALEVSSNSYMMQLAMKEAKFKYVDGAALTMNPSIFTKLRAHFSQFGLGVKTGIDIPGETTGLQGASDFGHIGSALDLSFGNYDAYTTMQVAQYMSTIANGGYRIQPHIVSAIRGTSKNGGLGAIKDTVTPNVLNYVSMTPAQRKLVKRGLYQVVHGSNQYKTGGQLSSIKPEISAKTGTAQTFYNGNETVTLSLASFAPSKHPQVVVALAMPNLGVNAESNNMQLAKKIYSAFWSTVQSKSTVK</sequence>
<dbReference type="RefSeq" id="WP_035167286.1">
    <property type="nucleotide sequence ID" value="NZ_CP018906.1"/>
</dbReference>
<dbReference type="InterPro" id="IPR050515">
    <property type="entry name" value="Beta-lactam/transpept"/>
</dbReference>
<evidence type="ECO:0000256" key="8">
    <source>
        <dbReference type="ARBA" id="ARBA00023136"/>
    </source>
</evidence>
<dbReference type="InterPro" id="IPR001460">
    <property type="entry name" value="PCN-bd_Tpept"/>
</dbReference>
<keyword evidence="6" id="KW-0573">Peptidoglycan synthesis</keyword>
<dbReference type="Pfam" id="PF03717">
    <property type="entry name" value="PBP_dimer"/>
    <property type="match status" value="1"/>
</dbReference>
<proteinExistence type="inferred from homology"/>